<proteinExistence type="predicted"/>
<gene>
    <name evidence="1" type="ORF">TKK_007781</name>
</gene>
<keyword evidence="2" id="KW-1185">Reference proteome</keyword>
<comment type="caution">
    <text evidence="1">The sequence shown here is derived from an EMBL/GenBank/DDBJ whole genome shotgun (WGS) entry which is preliminary data.</text>
</comment>
<accession>A0ABD2X024</accession>
<protein>
    <submittedName>
        <fullName evidence="1">Uncharacterized protein</fullName>
    </submittedName>
</protein>
<sequence length="88" mass="9968">MEISENFAGSPMSQLVPNPGYDYSYMDDTNAYNMCSIYPTMDNGDYWNYNEKVGIQTLCSKRGLWLISFELANIDSQGSFVLAKELAE</sequence>
<dbReference type="EMBL" id="JBJJXI010000059">
    <property type="protein sequence ID" value="KAL3398646.1"/>
    <property type="molecule type" value="Genomic_DNA"/>
</dbReference>
<reference evidence="1 2" key="1">
    <citation type="journal article" date="2024" name="bioRxiv">
        <title>A reference genome for Trichogramma kaykai: A tiny desert-dwelling parasitoid wasp with competing sex-ratio distorters.</title>
        <authorList>
            <person name="Culotta J."/>
            <person name="Lindsey A.R."/>
        </authorList>
    </citation>
    <scope>NUCLEOTIDE SEQUENCE [LARGE SCALE GENOMIC DNA]</scope>
    <source>
        <strain evidence="1 2">KSX58</strain>
    </source>
</reference>
<evidence type="ECO:0000313" key="2">
    <source>
        <dbReference type="Proteomes" id="UP001627154"/>
    </source>
</evidence>
<organism evidence="1 2">
    <name type="scientific">Trichogramma kaykai</name>
    <dbReference type="NCBI Taxonomy" id="54128"/>
    <lineage>
        <taxon>Eukaryota</taxon>
        <taxon>Metazoa</taxon>
        <taxon>Ecdysozoa</taxon>
        <taxon>Arthropoda</taxon>
        <taxon>Hexapoda</taxon>
        <taxon>Insecta</taxon>
        <taxon>Pterygota</taxon>
        <taxon>Neoptera</taxon>
        <taxon>Endopterygota</taxon>
        <taxon>Hymenoptera</taxon>
        <taxon>Apocrita</taxon>
        <taxon>Proctotrupomorpha</taxon>
        <taxon>Chalcidoidea</taxon>
        <taxon>Trichogrammatidae</taxon>
        <taxon>Trichogramma</taxon>
    </lineage>
</organism>
<dbReference type="Proteomes" id="UP001627154">
    <property type="component" value="Unassembled WGS sequence"/>
</dbReference>
<dbReference type="AlphaFoldDB" id="A0ABD2X024"/>
<name>A0ABD2X024_9HYME</name>
<evidence type="ECO:0000313" key="1">
    <source>
        <dbReference type="EMBL" id="KAL3398646.1"/>
    </source>
</evidence>